<gene>
    <name evidence="2" type="ORF">NSK_005097</name>
</gene>
<sequence length="591" mass="64081">MTASEELSLRYYEVCCMLLQRWRYSTQNNREDMNDACIESGASYDELRSILKHLRAKYMAGFNNAQKQGRFIDDFYGYYTSTKRPRGRPPTAAGGTGNAVKLPSSNIRAQPPSQPAFSGMVTGAGDLMVESDSQSSNDGNAPVGGTGRLRMPSARARKATAPYEAPLASTHSRSSSSSSASSTSSSRSRKASKSQPLAKRYRHGSSEMVGYVGPEGNDYDNLQEYQEKARRNQAEFERIYVGDSKRCRMEGEAGEELEDEDAVVVMLAPTGQHERQSSLFDLVTAVEEASGKTDGNPVAKSRAISPALDDHGLLLLGLKAHPVTFSHAKTSPSTTAGTNSAKSLLETQSKQEPTPSERTSCNNSVSSSGETSLTKMPPSSSSLQSALGGKALEGRVSAPFHTQPAKTSSIYPGHPLPPQLANMPPRLPYPPVTFQGHPSRPQYYHPHHYFHNLGTPYHQQPQQSVAYYNQYPPQKHERKTSEEQPTYCPQPHQQNSSSQADLLHASYSSTMSTHSLPAMSGHAVVDVVGPADTPTALSGTKTGMYKTAGSNRGQGQEHHSRREGTDRTAQHIVGSMMRDMSGAAPAATVSY</sequence>
<dbReference type="OrthoDB" id="10306505at2759"/>
<accession>A0A4D9CXI3</accession>
<reference evidence="2 3" key="1">
    <citation type="submission" date="2019-01" db="EMBL/GenBank/DDBJ databases">
        <title>Nuclear Genome Assembly of the Microalgal Biofuel strain Nannochloropsis salina CCMP1776.</title>
        <authorList>
            <person name="Hovde B."/>
        </authorList>
    </citation>
    <scope>NUCLEOTIDE SEQUENCE [LARGE SCALE GENOMIC DNA]</scope>
    <source>
        <strain evidence="2 3">CCMP1776</strain>
    </source>
</reference>
<evidence type="ECO:0000256" key="1">
    <source>
        <dbReference type="SAM" id="MobiDB-lite"/>
    </source>
</evidence>
<evidence type="ECO:0000313" key="2">
    <source>
        <dbReference type="EMBL" id="TFJ84002.1"/>
    </source>
</evidence>
<keyword evidence="3" id="KW-1185">Reference proteome</keyword>
<dbReference type="AlphaFoldDB" id="A0A4D9CXI3"/>
<feature type="compositionally biased region" description="Polar residues" evidence="1">
    <location>
        <begin position="491"/>
        <end position="500"/>
    </location>
</feature>
<feature type="compositionally biased region" description="Low complexity" evidence="1">
    <location>
        <begin position="168"/>
        <end position="186"/>
    </location>
</feature>
<dbReference type="Proteomes" id="UP000355283">
    <property type="component" value="Unassembled WGS sequence"/>
</dbReference>
<feature type="region of interest" description="Disordered" evidence="1">
    <location>
        <begin position="326"/>
        <end position="387"/>
    </location>
</feature>
<feature type="region of interest" description="Disordered" evidence="1">
    <location>
        <begin position="534"/>
        <end position="567"/>
    </location>
</feature>
<comment type="caution">
    <text evidence="2">The sequence shown here is derived from an EMBL/GenBank/DDBJ whole genome shotgun (WGS) entry which is preliminary data.</text>
</comment>
<feature type="region of interest" description="Disordered" evidence="1">
    <location>
        <begin position="83"/>
        <end position="219"/>
    </location>
</feature>
<protein>
    <submittedName>
        <fullName evidence="2">Uncharacterized protein</fullName>
    </submittedName>
</protein>
<feature type="compositionally biased region" description="Basic and acidic residues" evidence="1">
    <location>
        <begin position="555"/>
        <end position="567"/>
    </location>
</feature>
<name>A0A4D9CXI3_9STRA</name>
<organism evidence="2 3">
    <name type="scientific">Nannochloropsis salina CCMP1776</name>
    <dbReference type="NCBI Taxonomy" id="1027361"/>
    <lineage>
        <taxon>Eukaryota</taxon>
        <taxon>Sar</taxon>
        <taxon>Stramenopiles</taxon>
        <taxon>Ochrophyta</taxon>
        <taxon>Eustigmatophyceae</taxon>
        <taxon>Eustigmatales</taxon>
        <taxon>Monodopsidaceae</taxon>
        <taxon>Microchloropsis</taxon>
        <taxon>Microchloropsis salina</taxon>
    </lineage>
</organism>
<feature type="compositionally biased region" description="Polar residues" evidence="1">
    <location>
        <begin position="327"/>
        <end position="385"/>
    </location>
</feature>
<evidence type="ECO:0000313" key="3">
    <source>
        <dbReference type="Proteomes" id="UP000355283"/>
    </source>
</evidence>
<proteinExistence type="predicted"/>
<feature type="region of interest" description="Disordered" evidence="1">
    <location>
        <begin position="472"/>
        <end position="500"/>
    </location>
</feature>
<dbReference type="EMBL" id="SDOX01000021">
    <property type="protein sequence ID" value="TFJ84002.1"/>
    <property type="molecule type" value="Genomic_DNA"/>
</dbReference>